<sequence>MVCGAMVAVIGAAGLSLYADIPLGDAEDAAQRSTTSDEAQLPTTPPLRFFEETPNDPSLAKAPVPPALRQSESSALSAPLAGAPDIPPEAGKEPLKTEDGSMPDVAKDGTALTSPQSPDDAEKASVSTDAATAPTIQRTAPAALNVGPRVTSEPMQPPAPQVPQDTGGLVLSNDGALGAQSQTSEDPATMVKP</sequence>
<feature type="compositionally biased region" description="Polar residues" evidence="1">
    <location>
        <begin position="31"/>
        <end position="42"/>
    </location>
</feature>
<feature type="compositionally biased region" description="Low complexity" evidence="1">
    <location>
        <begin position="71"/>
        <end position="84"/>
    </location>
</feature>
<proteinExistence type="predicted"/>
<feature type="compositionally biased region" description="Basic and acidic residues" evidence="1">
    <location>
        <begin position="90"/>
        <end position="99"/>
    </location>
</feature>
<evidence type="ECO:0000313" key="3">
    <source>
        <dbReference type="Proteomes" id="UP000231259"/>
    </source>
</evidence>
<protein>
    <submittedName>
        <fullName evidence="2">Uncharacterized protein</fullName>
    </submittedName>
</protein>
<evidence type="ECO:0000256" key="1">
    <source>
        <dbReference type="SAM" id="MobiDB-lite"/>
    </source>
</evidence>
<accession>A0A2G8RCQ8</accession>
<gene>
    <name evidence="2" type="ORF">P775_14580</name>
</gene>
<evidence type="ECO:0000313" key="2">
    <source>
        <dbReference type="EMBL" id="PIL19366.1"/>
    </source>
</evidence>
<name>A0A2G8RCQ8_9RHOB</name>
<feature type="compositionally biased region" description="Polar residues" evidence="1">
    <location>
        <begin position="125"/>
        <end position="138"/>
    </location>
</feature>
<feature type="region of interest" description="Disordered" evidence="1">
    <location>
        <begin position="28"/>
        <end position="193"/>
    </location>
</feature>
<reference evidence="2 3" key="1">
    <citation type="submission" date="2013-09" db="EMBL/GenBank/DDBJ databases">
        <title>Genome sequencing of Phaeobacter antarcticus sp. nov. SM1211.</title>
        <authorList>
            <person name="Zhang X.-Y."/>
            <person name="Liu C."/>
            <person name="Chen X.-L."/>
            <person name="Xie B.-B."/>
            <person name="Qin Q.-L."/>
            <person name="Rong J.-C."/>
            <person name="Zhang Y.-Z."/>
        </authorList>
    </citation>
    <scope>NUCLEOTIDE SEQUENCE [LARGE SCALE GENOMIC DNA]</scope>
    <source>
        <strain evidence="2 3">SM1211</strain>
    </source>
</reference>
<dbReference type="AlphaFoldDB" id="A0A2G8RCQ8"/>
<comment type="caution">
    <text evidence="2">The sequence shown here is derived from an EMBL/GenBank/DDBJ whole genome shotgun (WGS) entry which is preliminary data.</text>
</comment>
<keyword evidence="3" id="KW-1185">Reference proteome</keyword>
<dbReference type="EMBL" id="AWWI01000100">
    <property type="protein sequence ID" value="PIL19366.1"/>
    <property type="molecule type" value="Genomic_DNA"/>
</dbReference>
<organism evidence="2 3">
    <name type="scientific">Puniceibacterium antarcticum</name>
    <dbReference type="NCBI Taxonomy" id="1206336"/>
    <lineage>
        <taxon>Bacteria</taxon>
        <taxon>Pseudomonadati</taxon>
        <taxon>Pseudomonadota</taxon>
        <taxon>Alphaproteobacteria</taxon>
        <taxon>Rhodobacterales</taxon>
        <taxon>Paracoccaceae</taxon>
        <taxon>Puniceibacterium</taxon>
    </lineage>
</organism>
<dbReference type="Proteomes" id="UP000231259">
    <property type="component" value="Unassembled WGS sequence"/>
</dbReference>